<name>A0A5N5EYL5_9ROSA</name>
<dbReference type="EMBL" id="SMOL01000781">
    <property type="protein sequence ID" value="KAB2595886.1"/>
    <property type="molecule type" value="Genomic_DNA"/>
</dbReference>
<evidence type="ECO:0000259" key="1">
    <source>
        <dbReference type="Pfam" id="PF13456"/>
    </source>
</evidence>
<reference evidence="3" key="2">
    <citation type="submission" date="2019-10" db="EMBL/GenBank/DDBJ databases">
        <title>A de novo genome assembly of a pear dwarfing rootstock.</title>
        <authorList>
            <person name="Wang F."/>
            <person name="Wang J."/>
            <person name="Li S."/>
            <person name="Zhang Y."/>
            <person name="Fang M."/>
            <person name="Ma L."/>
            <person name="Zhao Y."/>
            <person name="Jiang S."/>
        </authorList>
    </citation>
    <scope>NUCLEOTIDE SEQUENCE [LARGE SCALE GENOMIC DNA]</scope>
</reference>
<dbReference type="Proteomes" id="UP000327157">
    <property type="component" value="Chromosome 7"/>
</dbReference>
<comment type="caution">
    <text evidence="2">The sequence shown here is derived from an EMBL/GenBank/DDBJ whole genome shotgun (WGS) entry which is preliminary data.</text>
</comment>
<dbReference type="Pfam" id="PF13456">
    <property type="entry name" value="RVT_3"/>
    <property type="match status" value="1"/>
</dbReference>
<evidence type="ECO:0000313" key="3">
    <source>
        <dbReference type="Proteomes" id="UP000327157"/>
    </source>
</evidence>
<dbReference type="SUPFAM" id="SSF53098">
    <property type="entry name" value="Ribonuclease H-like"/>
    <property type="match status" value="1"/>
</dbReference>
<gene>
    <name evidence="2" type="ORF">D8674_031336</name>
</gene>
<accession>A0A5N5EYL5</accession>
<dbReference type="GO" id="GO:0004523">
    <property type="term" value="F:RNA-DNA hybrid ribonuclease activity"/>
    <property type="evidence" value="ECO:0007669"/>
    <property type="project" value="InterPro"/>
</dbReference>
<sequence>MWRYTRNRVYSVKSGYMVAQEMNWNGEFGQKWVGGLDWRIFCRNNMVFDKAEVDPSVAVQLLRQHWNKLVGCDGELGKQITRGNNVMNYDGAWCSTTGVSGFGWVVRDFAGIFQGAGGAGNIQCVSSAMAEAEALRAALGVCVERGFGVV</sequence>
<dbReference type="InterPro" id="IPR002156">
    <property type="entry name" value="RNaseH_domain"/>
</dbReference>
<reference evidence="2 3" key="3">
    <citation type="submission" date="2019-11" db="EMBL/GenBank/DDBJ databases">
        <title>A de novo genome assembly of a pear dwarfing rootstock.</title>
        <authorList>
            <person name="Wang F."/>
            <person name="Wang J."/>
            <person name="Li S."/>
            <person name="Zhang Y."/>
            <person name="Fang M."/>
            <person name="Ma L."/>
            <person name="Zhao Y."/>
            <person name="Jiang S."/>
        </authorList>
    </citation>
    <scope>NUCLEOTIDE SEQUENCE [LARGE SCALE GENOMIC DNA]</scope>
    <source>
        <strain evidence="2">S2</strain>
        <tissue evidence="2">Leaf</tissue>
    </source>
</reference>
<protein>
    <submittedName>
        <fullName evidence="2">Ribonuclease H protein</fullName>
    </submittedName>
</protein>
<feature type="domain" description="RNase H type-1" evidence="1">
    <location>
        <begin position="88"/>
        <end position="147"/>
    </location>
</feature>
<dbReference type="AlphaFoldDB" id="A0A5N5EYL5"/>
<proteinExistence type="predicted"/>
<evidence type="ECO:0000313" key="2">
    <source>
        <dbReference type="EMBL" id="KAB2595886.1"/>
    </source>
</evidence>
<reference evidence="2 3" key="1">
    <citation type="submission" date="2019-09" db="EMBL/GenBank/DDBJ databases">
        <authorList>
            <person name="Ou C."/>
        </authorList>
    </citation>
    <scope>NUCLEOTIDE SEQUENCE [LARGE SCALE GENOMIC DNA]</scope>
    <source>
        <strain evidence="2">S2</strain>
        <tissue evidence="2">Leaf</tissue>
    </source>
</reference>
<dbReference type="GO" id="GO:0003676">
    <property type="term" value="F:nucleic acid binding"/>
    <property type="evidence" value="ECO:0007669"/>
    <property type="project" value="InterPro"/>
</dbReference>
<keyword evidence="3" id="KW-1185">Reference proteome</keyword>
<organism evidence="2 3">
    <name type="scientific">Pyrus ussuriensis x Pyrus communis</name>
    <dbReference type="NCBI Taxonomy" id="2448454"/>
    <lineage>
        <taxon>Eukaryota</taxon>
        <taxon>Viridiplantae</taxon>
        <taxon>Streptophyta</taxon>
        <taxon>Embryophyta</taxon>
        <taxon>Tracheophyta</taxon>
        <taxon>Spermatophyta</taxon>
        <taxon>Magnoliopsida</taxon>
        <taxon>eudicotyledons</taxon>
        <taxon>Gunneridae</taxon>
        <taxon>Pentapetalae</taxon>
        <taxon>rosids</taxon>
        <taxon>fabids</taxon>
        <taxon>Rosales</taxon>
        <taxon>Rosaceae</taxon>
        <taxon>Amygdaloideae</taxon>
        <taxon>Maleae</taxon>
        <taxon>Pyrus</taxon>
    </lineage>
</organism>
<dbReference type="InterPro" id="IPR012337">
    <property type="entry name" value="RNaseH-like_sf"/>
</dbReference>